<proteinExistence type="predicted"/>
<evidence type="ECO:0000313" key="2">
    <source>
        <dbReference type="EMBL" id="NOU94862.1"/>
    </source>
</evidence>
<accession>A0A972GW15</accession>
<dbReference type="SUPFAM" id="SSF55957">
    <property type="entry name" value="Phosphoglucomutase, C-terminal domain"/>
    <property type="match status" value="1"/>
</dbReference>
<name>A0A972GW15_9BACL</name>
<dbReference type="GO" id="GO:0016868">
    <property type="term" value="F:intramolecular phosphotransferase activity"/>
    <property type="evidence" value="ECO:0007669"/>
    <property type="project" value="InterPro"/>
</dbReference>
<keyword evidence="3" id="KW-1185">Reference proteome</keyword>
<feature type="domain" description="Alpha-D-phosphohexomutase C-terminal" evidence="1">
    <location>
        <begin position="45"/>
        <end position="104"/>
    </location>
</feature>
<dbReference type="InterPro" id="IPR036900">
    <property type="entry name" value="A-D-PHexomutase_C_sf"/>
</dbReference>
<dbReference type="Pfam" id="PF00408">
    <property type="entry name" value="PGM_PMM_IV"/>
    <property type="match status" value="1"/>
</dbReference>
<dbReference type="AlphaFoldDB" id="A0A972GW15"/>
<evidence type="ECO:0000313" key="3">
    <source>
        <dbReference type="Proteomes" id="UP000641588"/>
    </source>
</evidence>
<reference evidence="2" key="1">
    <citation type="submission" date="2019-10" db="EMBL/GenBank/DDBJ databases">
        <title>Description of Paenibacillus glebae sp. nov.</title>
        <authorList>
            <person name="Carlier A."/>
            <person name="Qi S."/>
        </authorList>
    </citation>
    <scope>NUCLEOTIDE SEQUENCE</scope>
    <source>
        <strain evidence="2">LMG 31456</strain>
    </source>
</reference>
<dbReference type="EMBL" id="WHOD01000066">
    <property type="protein sequence ID" value="NOU94862.1"/>
    <property type="molecule type" value="Genomic_DNA"/>
</dbReference>
<sequence length="115" mass="13052">MRGGESGLLCTNGDFCIISHGEEFQYGSYFRYGWCQRVVNVWAINKYKLDGNRRIDAVIRHVESEKAGCGRVLVRRSGTEARVRVMAEGPDERELSGYDEGIVEVVKEELEYSVV</sequence>
<dbReference type="Gene3D" id="3.30.310.50">
    <property type="entry name" value="Alpha-D-phosphohexomutase, C-terminal domain"/>
    <property type="match status" value="1"/>
</dbReference>
<dbReference type="InterPro" id="IPR005843">
    <property type="entry name" value="A-D-PHexomutase_C"/>
</dbReference>
<gene>
    <name evidence="2" type="ORF">GC093_16775</name>
</gene>
<comment type="caution">
    <text evidence="2">The sequence shown here is derived from an EMBL/GenBank/DDBJ whole genome shotgun (WGS) entry which is preliminary data.</text>
</comment>
<protein>
    <recommendedName>
        <fullName evidence="1">Alpha-D-phosphohexomutase C-terminal domain-containing protein</fullName>
    </recommendedName>
</protein>
<organism evidence="2 3">
    <name type="scientific">Paenibacillus foliorum</name>
    <dbReference type="NCBI Taxonomy" id="2654974"/>
    <lineage>
        <taxon>Bacteria</taxon>
        <taxon>Bacillati</taxon>
        <taxon>Bacillota</taxon>
        <taxon>Bacilli</taxon>
        <taxon>Bacillales</taxon>
        <taxon>Paenibacillaceae</taxon>
        <taxon>Paenibacillus</taxon>
    </lineage>
</organism>
<dbReference type="Proteomes" id="UP000641588">
    <property type="component" value="Unassembled WGS sequence"/>
</dbReference>
<evidence type="ECO:0000259" key="1">
    <source>
        <dbReference type="Pfam" id="PF00408"/>
    </source>
</evidence>